<dbReference type="VEuPathDB" id="FungiDB:DNF11_0324"/>
<sequence>MDGVRFVIAENVDPFRGEKISNDLLKHGATAVDSAQFDSASNRAATFRELVTHFITETIHCEYATWCRHMEYDDVTVSEEASPVAVTPAWAERSMALRHPQPVKLYSPDPRDIFSGIVICCAHLTPHDVDLMATSVTSMGGGVKQTLCEEVTHVVAIDRDNSKMRALEQHKTDLPIIAVAPHWINDSYSVQRLLPLDKYVFPMDTPQGLPPCLCAPNTATQVAAVPSPPQPLSLHTEHSILQGKIVLFARDIHGGTLEAHPELHSIRDRVVQVGGQCAPTIPATASADEVAAAIESADLIVARHRESDECAHALGQNKTVGTLPWLAKVLSTGHMTSPRDRLLHFPYPYEHVQGFPKLSITITNYKGQARAYLKELIVKMGGVFTPELSTMNDVCVALDLHGDKVKRAREWNIPIVNHIWLEQCFATWTNQHLAQRSFITFPGAAQLSAVLGQVGVTDESVTPYIQARPKIPAAVEMSQPTPTPPPEDVSPVASPPAVIRDHQQTEAPQPVPEQAEPEHAEAQPSESVEPKKQGNDEPSSPTASRRKREAPAASHTPKRARNELLVATTSVTLTKTEQHALEALGIQYTERISEAHVLVAKALTRTEKMLCAIARGLDIVNVSWIKTMIRKRERIDPKAHVLRDRNREHQWSMSLPDVLSRSQDNPSSLLRGHTFYIFKHTEPSRDVLTRVIEAAGGSVEHATGKTDARVLASDQAHVIGSAADETAIHALQSHYTKAHGSPLAVYTAEVVLAGVLRQQMDWTSTYQLSAT</sequence>
<evidence type="ECO:0000259" key="2">
    <source>
        <dbReference type="PROSITE" id="PS50172"/>
    </source>
</evidence>
<protein>
    <submittedName>
        <fullName evidence="3">BRCT-containing protein 1</fullName>
    </submittedName>
</protein>
<dbReference type="AlphaFoldDB" id="A0A3G2RZZ1"/>
<dbReference type="InterPro" id="IPR001357">
    <property type="entry name" value="BRCT_dom"/>
</dbReference>
<accession>A0A3G2RZZ1</accession>
<dbReference type="SMART" id="SM00292">
    <property type="entry name" value="BRCT"/>
    <property type="match status" value="5"/>
</dbReference>
<dbReference type="PANTHER" id="PTHR47667:SF1">
    <property type="entry name" value="REGULATOR OF TY1 TRANSPOSITION PROTEIN 107"/>
    <property type="match status" value="1"/>
</dbReference>
<dbReference type="Gene3D" id="3.40.50.10190">
    <property type="entry name" value="BRCT domain"/>
    <property type="match status" value="4"/>
</dbReference>
<evidence type="ECO:0000313" key="4">
    <source>
        <dbReference type="Proteomes" id="UP000269793"/>
    </source>
</evidence>
<organism evidence="3 4">
    <name type="scientific">Malassezia restricta (strain ATCC 96810 / NBRC 103918 / CBS 7877)</name>
    <name type="common">Seborrheic dermatitis infection agent</name>
    <dbReference type="NCBI Taxonomy" id="425264"/>
    <lineage>
        <taxon>Eukaryota</taxon>
        <taxon>Fungi</taxon>
        <taxon>Dikarya</taxon>
        <taxon>Basidiomycota</taxon>
        <taxon>Ustilaginomycotina</taxon>
        <taxon>Malasseziomycetes</taxon>
        <taxon>Malasseziales</taxon>
        <taxon>Malasseziaceae</taxon>
        <taxon>Malassezia</taxon>
    </lineage>
</organism>
<feature type="region of interest" description="Disordered" evidence="1">
    <location>
        <begin position="502"/>
        <end position="563"/>
    </location>
</feature>
<feature type="domain" description="BRCT" evidence="2">
    <location>
        <begin position="109"/>
        <end position="201"/>
    </location>
</feature>
<name>A0A3G2RZZ1_MALR7</name>
<dbReference type="OrthoDB" id="342264at2759"/>
<dbReference type="Pfam" id="PF12738">
    <property type="entry name" value="PTCB-BRCT"/>
    <property type="match status" value="1"/>
</dbReference>
<proteinExistence type="predicted"/>
<dbReference type="CDD" id="cd18432">
    <property type="entry name" value="BRCT_PAXIP1_rpt6_like"/>
    <property type="match status" value="1"/>
</dbReference>
<dbReference type="Pfam" id="PF00533">
    <property type="entry name" value="BRCT"/>
    <property type="match status" value="1"/>
</dbReference>
<dbReference type="STRING" id="425264.A0A3G2RZZ1"/>
<feature type="domain" description="BRCT" evidence="2">
    <location>
        <begin position="596"/>
        <end position="642"/>
    </location>
</feature>
<dbReference type="PANTHER" id="PTHR47667">
    <property type="entry name" value="REGULATOR OF TY1 TRANSPOSITION PROTEIN 107"/>
    <property type="match status" value="1"/>
</dbReference>
<dbReference type="EMBL" id="CP033148">
    <property type="protein sequence ID" value="AYO41274.1"/>
    <property type="molecule type" value="Genomic_DNA"/>
</dbReference>
<feature type="compositionally biased region" description="Low complexity" evidence="1">
    <location>
        <begin position="505"/>
        <end position="514"/>
    </location>
</feature>
<dbReference type="Pfam" id="PF16589">
    <property type="entry name" value="BRCT_2"/>
    <property type="match status" value="1"/>
</dbReference>
<evidence type="ECO:0000313" key="3">
    <source>
        <dbReference type="EMBL" id="AYO41274.1"/>
    </source>
</evidence>
<reference evidence="3 4" key="1">
    <citation type="submission" date="2018-10" db="EMBL/GenBank/DDBJ databases">
        <title>Complete genome sequence of Malassezia restricta CBS 7877.</title>
        <authorList>
            <person name="Morand S.C."/>
            <person name="Bertignac M."/>
            <person name="Iltis A."/>
            <person name="Kolder I."/>
            <person name="Pirovano W."/>
            <person name="Jourdain R."/>
            <person name="Clavaud C."/>
        </authorList>
    </citation>
    <scope>NUCLEOTIDE SEQUENCE [LARGE SCALE GENOMIC DNA]</scope>
    <source>
        <strain evidence="3 4">CBS 7877</strain>
    </source>
</reference>
<feature type="domain" description="BRCT" evidence="2">
    <location>
        <begin position="665"/>
        <end position="768"/>
    </location>
</feature>
<dbReference type="InterPro" id="IPR053036">
    <property type="entry name" value="CellCycle_DNARepair_Reg"/>
</dbReference>
<feature type="domain" description="BRCT" evidence="2">
    <location>
        <begin position="350"/>
        <end position="425"/>
    </location>
</feature>
<dbReference type="Proteomes" id="UP000269793">
    <property type="component" value="Chromosome I"/>
</dbReference>
<dbReference type="Pfam" id="PF16770">
    <property type="entry name" value="RTT107_BRCT_5"/>
    <property type="match status" value="1"/>
</dbReference>
<dbReference type="PROSITE" id="PS50172">
    <property type="entry name" value="BRCT"/>
    <property type="match status" value="5"/>
</dbReference>
<keyword evidence="4" id="KW-1185">Reference proteome</keyword>
<evidence type="ECO:0000256" key="1">
    <source>
        <dbReference type="SAM" id="MobiDB-lite"/>
    </source>
</evidence>
<dbReference type="SUPFAM" id="SSF52113">
    <property type="entry name" value="BRCT domain"/>
    <property type="match status" value="3"/>
</dbReference>
<gene>
    <name evidence="3" type="primary">brc1</name>
    <name evidence="3" type="ORF">DNF11_0324</name>
</gene>
<feature type="domain" description="BRCT" evidence="2">
    <location>
        <begin position="236"/>
        <end position="343"/>
    </location>
</feature>
<dbReference type="InterPro" id="IPR036420">
    <property type="entry name" value="BRCT_dom_sf"/>
</dbReference>